<dbReference type="Pfam" id="PF14377">
    <property type="entry name" value="UBM"/>
    <property type="match status" value="3"/>
</dbReference>
<name>A0A8H7ZRV9_9FUNG</name>
<feature type="compositionally biased region" description="Low complexity" evidence="8">
    <location>
        <begin position="546"/>
        <end position="570"/>
    </location>
</feature>
<evidence type="ECO:0000256" key="7">
    <source>
        <dbReference type="PROSITE-ProRule" id="PRU00104"/>
    </source>
</evidence>
<dbReference type="Pfam" id="PF00632">
    <property type="entry name" value="HECT"/>
    <property type="match status" value="2"/>
</dbReference>
<protein>
    <recommendedName>
        <fullName evidence="3">HECT-type E3 ubiquitin transferase</fullName>
        <ecNumber evidence="3">2.3.2.26</ecNumber>
    </recommendedName>
</protein>
<dbReference type="PROSITE" id="PS50237">
    <property type="entry name" value="HECT"/>
    <property type="match status" value="1"/>
</dbReference>
<feature type="compositionally biased region" description="Basic and acidic residues" evidence="8">
    <location>
        <begin position="572"/>
        <end position="583"/>
    </location>
</feature>
<dbReference type="OrthoDB" id="8068875at2759"/>
<keyword evidence="4" id="KW-0808">Transferase</keyword>
<dbReference type="InterPro" id="IPR025527">
    <property type="entry name" value="HUWE1/Rev1_UBM"/>
</dbReference>
<comment type="catalytic activity">
    <reaction evidence="1">
        <text>S-ubiquitinyl-[E2 ubiquitin-conjugating enzyme]-L-cysteine + [acceptor protein]-L-lysine = [E2 ubiquitin-conjugating enzyme]-L-cysteine + N(6)-ubiquitinyl-[acceptor protein]-L-lysine.</text>
        <dbReference type="EC" id="2.3.2.26"/>
    </reaction>
</comment>
<evidence type="ECO:0000313" key="11">
    <source>
        <dbReference type="Proteomes" id="UP000673691"/>
    </source>
</evidence>
<dbReference type="InterPro" id="IPR035983">
    <property type="entry name" value="Hect_E3_ubiquitin_ligase"/>
</dbReference>
<comment type="similarity">
    <text evidence="6">Belongs to the UPL family. TOM1/PTR1 subfamily.</text>
</comment>
<dbReference type="GO" id="GO:0005634">
    <property type="term" value="C:nucleus"/>
    <property type="evidence" value="ECO:0007669"/>
    <property type="project" value="TreeGrafter"/>
</dbReference>
<dbReference type="PANTHER" id="PTHR11254:SF67">
    <property type="entry name" value="E3 UBIQUITIN-PROTEIN LIGASE HUWE1"/>
    <property type="match status" value="1"/>
</dbReference>
<dbReference type="GO" id="GO:0061630">
    <property type="term" value="F:ubiquitin protein ligase activity"/>
    <property type="evidence" value="ECO:0007669"/>
    <property type="project" value="UniProtKB-EC"/>
</dbReference>
<evidence type="ECO:0000256" key="5">
    <source>
        <dbReference type="ARBA" id="ARBA00022786"/>
    </source>
</evidence>
<dbReference type="InterPro" id="IPR000569">
    <property type="entry name" value="HECT_dom"/>
</dbReference>
<dbReference type="FunFam" id="3.90.1750.10:FF:000003">
    <property type="entry name" value="E3 ubiquitin-protein ligase UPL1"/>
    <property type="match status" value="1"/>
</dbReference>
<dbReference type="SUPFAM" id="SSF56204">
    <property type="entry name" value="Hect, E3 ligase catalytic domain"/>
    <property type="match status" value="1"/>
</dbReference>
<dbReference type="EMBL" id="JAEFCI010009049">
    <property type="protein sequence ID" value="KAG5458055.1"/>
    <property type="molecule type" value="Genomic_DNA"/>
</dbReference>
<dbReference type="FunFam" id="3.30.2160.10:FF:000001">
    <property type="entry name" value="E3 ubiquitin-protein ligase NEDD4-like"/>
    <property type="match status" value="1"/>
</dbReference>
<feature type="region of interest" description="Disordered" evidence="8">
    <location>
        <begin position="382"/>
        <end position="415"/>
    </location>
</feature>
<evidence type="ECO:0000313" key="10">
    <source>
        <dbReference type="EMBL" id="KAG5458055.1"/>
    </source>
</evidence>
<dbReference type="Gene3D" id="3.90.1750.10">
    <property type="entry name" value="Hect, E3 ligase catalytic domains"/>
    <property type="match status" value="1"/>
</dbReference>
<dbReference type="CDD" id="cd00078">
    <property type="entry name" value="HECTc"/>
    <property type="match status" value="1"/>
</dbReference>
<feature type="domain" description="HECT" evidence="9">
    <location>
        <begin position="756"/>
        <end position="1120"/>
    </location>
</feature>
<evidence type="ECO:0000256" key="8">
    <source>
        <dbReference type="SAM" id="MobiDB-lite"/>
    </source>
</evidence>
<keyword evidence="11" id="KW-1185">Reference proteome</keyword>
<gene>
    <name evidence="10" type="ORF">BJ554DRAFT_1800</name>
</gene>
<dbReference type="GO" id="GO:0000209">
    <property type="term" value="P:protein polyubiquitination"/>
    <property type="evidence" value="ECO:0007669"/>
    <property type="project" value="TreeGrafter"/>
</dbReference>
<feature type="active site" description="Glycyl thioester intermediate" evidence="7">
    <location>
        <position position="1087"/>
    </location>
</feature>
<dbReference type="Gene3D" id="3.30.2160.10">
    <property type="entry name" value="Hect, E3 ligase catalytic domain"/>
    <property type="match status" value="1"/>
</dbReference>
<evidence type="ECO:0000256" key="3">
    <source>
        <dbReference type="ARBA" id="ARBA00012485"/>
    </source>
</evidence>
<evidence type="ECO:0000256" key="4">
    <source>
        <dbReference type="ARBA" id="ARBA00022679"/>
    </source>
</evidence>
<comment type="caution">
    <text evidence="10">The sequence shown here is derived from an EMBL/GenBank/DDBJ whole genome shotgun (WGS) entry which is preliminary data.</text>
</comment>
<dbReference type="GO" id="GO:0006511">
    <property type="term" value="P:ubiquitin-dependent protein catabolic process"/>
    <property type="evidence" value="ECO:0007669"/>
    <property type="project" value="TreeGrafter"/>
</dbReference>
<dbReference type="GO" id="GO:0016874">
    <property type="term" value="F:ligase activity"/>
    <property type="evidence" value="ECO:0007669"/>
    <property type="project" value="UniProtKB-KW"/>
</dbReference>
<proteinExistence type="inferred from homology"/>
<dbReference type="SMART" id="SM00119">
    <property type="entry name" value="HECTc"/>
    <property type="match status" value="1"/>
</dbReference>
<dbReference type="Proteomes" id="UP000673691">
    <property type="component" value="Unassembled WGS sequence"/>
</dbReference>
<dbReference type="InterPro" id="IPR050409">
    <property type="entry name" value="E3_ubiq-protein_ligase"/>
</dbReference>
<accession>A0A8H7ZRV9</accession>
<keyword evidence="10" id="KW-0436">Ligase</keyword>
<feature type="region of interest" description="Disordered" evidence="8">
    <location>
        <begin position="538"/>
        <end position="583"/>
    </location>
</feature>
<dbReference type="Gene3D" id="3.30.2410.10">
    <property type="entry name" value="Hect, E3 ligase catalytic domain"/>
    <property type="match status" value="1"/>
</dbReference>
<evidence type="ECO:0000256" key="2">
    <source>
        <dbReference type="ARBA" id="ARBA00004906"/>
    </source>
</evidence>
<reference evidence="10 11" key="1">
    <citation type="journal article" name="Sci. Rep.">
        <title>Genome-scale phylogenetic analyses confirm Olpidium as the closest living zoosporic fungus to the non-flagellated, terrestrial fungi.</title>
        <authorList>
            <person name="Chang Y."/>
            <person name="Rochon D."/>
            <person name="Sekimoto S."/>
            <person name="Wang Y."/>
            <person name="Chovatia M."/>
            <person name="Sandor L."/>
            <person name="Salamov A."/>
            <person name="Grigoriev I.V."/>
            <person name="Stajich J.E."/>
            <person name="Spatafora J.W."/>
        </authorList>
    </citation>
    <scope>NUCLEOTIDE SEQUENCE [LARGE SCALE GENOMIC DNA]</scope>
    <source>
        <strain evidence="10">S191</strain>
    </source>
</reference>
<dbReference type="PANTHER" id="PTHR11254">
    <property type="entry name" value="HECT DOMAIN UBIQUITIN-PROTEIN LIGASE"/>
    <property type="match status" value="1"/>
</dbReference>
<evidence type="ECO:0000256" key="1">
    <source>
        <dbReference type="ARBA" id="ARBA00000885"/>
    </source>
</evidence>
<feature type="region of interest" description="Disordered" evidence="8">
    <location>
        <begin position="232"/>
        <end position="261"/>
    </location>
</feature>
<organism evidence="10 11">
    <name type="scientific">Olpidium bornovanus</name>
    <dbReference type="NCBI Taxonomy" id="278681"/>
    <lineage>
        <taxon>Eukaryota</taxon>
        <taxon>Fungi</taxon>
        <taxon>Fungi incertae sedis</taxon>
        <taxon>Olpidiomycota</taxon>
        <taxon>Olpidiomycotina</taxon>
        <taxon>Olpidiomycetes</taxon>
        <taxon>Olpidiales</taxon>
        <taxon>Olpidiaceae</taxon>
        <taxon>Olpidium</taxon>
    </lineage>
</organism>
<dbReference type="EC" id="2.3.2.26" evidence="3"/>
<dbReference type="GO" id="GO:0005737">
    <property type="term" value="C:cytoplasm"/>
    <property type="evidence" value="ECO:0007669"/>
    <property type="project" value="TreeGrafter"/>
</dbReference>
<evidence type="ECO:0000256" key="6">
    <source>
        <dbReference type="ARBA" id="ARBA00034494"/>
    </source>
</evidence>
<sequence>MGIDITFLEALPEEMRQEVVEQHLREQGRPIPRPRSAGISSEFLEALPPEIREEVLAEERLEQRVREIEDRQRNRRTLDAVAPGEMDPATFLANMDPELRGAMLMGSDDMFLASLPPDLVAQAENLRTPRRTHAHRRLAGQASAVDAASGKKTPAPTREPVQLVDREGLVTLVRLLFLPQPPQKPLLHKLLLNLCENRRTRSELMSLLLSIVQDGGADFSAVDRIFSQMSVRGKAHSTPGKPAAPGKRYSSLSDGDAGPTEGIPNLVTQRCLEAVSYLVTYNEQTTKYFLKENENVPIRRSNSKKGKGKEKAPAAAAAAGNRYPIAVLLGLLERQSFPGNSALMEQLMHLLSTICRLLPSIAKQEAEDAKSAAGAAASAAAEPASCSDADESKPAPGGGETPAAPKTPGKSEDDAAPLRLPVIPEYCLKLVVNALTEGECTSKTFQCTLAVIQNLSVLPGAKEKITAELTHRAQALGDSVKQDLVHLRKLLGKASSGIDVQGTVLNKFTPASSDQAKLLRVLKTIDYMYFPKPGSPTTPRPMLVTPAAPAAPASGSPSDAPAATAAAPAAGKESEPEKMPEEQRASKIYEALSFYNMWKHLGDCMSLIHKKEDLMHVATVLLPIMESFMVMHKHISFKNAATMQRNASRIHLIGREASGSPEPEDSPNAERLFFQFTEDHRKILNAMVRKNPSLMSGSFSLLVHNPNVLEFENKRNYFNQQLHKRGSNREHYGTIQLNVRRQFVFEDSFHQLQGHTGNEVKHGKLSVRFYDEEGVDAGGVSREWFQVLARQMFNPDYALFISSAVKKVTYQPNRYSYFNPEHLLYFRFVGRIVGKAIFDGKLLDCYFTRSLYKHILGKPVDYRDVEALDPAYYQSLEWMLNNDITDVIDLTMTVEETEFGKEEIIELVPGGANIPVTEENKREYIRLVSEHKLTKAIKDQIAAFKEGFHEIVPGDLVSIFDPEQLELMISGMPDINVEDWKANTEYEGYTSSSPQIQWFWRAVRLFEQEEKAKVGHFTSVLVAPVGNTMWFLTSLGPFHFQLLQFVTGTSRVPLEGFASLQGMSGVQKFSIRMDPSSPSRLPSAHTCFNSMDLPQYESYEQLRKQLLLAITEASFGFSFA</sequence>
<feature type="region of interest" description="Disordered" evidence="8">
    <location>
        <begin position="132"/>
        <end position="157"/>
    </location>
</feature>
<dbReference type="AlphaFoldDB" id="A0A8H7ZRV9"/>
<evidence type="ECO:0000259" key="9">
    <source>
        <dbReference type="PROSITE" id="PS50237"/>
    </source>
</evidence>
<keyword evidence="5 7" id="KW-0833">Ubl conjugation pathway</keyword>
<comment type="pathway">
    <text evidence="2">Protein modification; protein ubiquitination.</text>
</comment>